<evidence type="ECO:0000313" key="3">
    <source>
        <dbReference type="Proteomes" id="UP001222027"/>
    </source>
</evidence>
<proteinExistence type="predicted"/>
<comment type="caution">
    <text evidence="2">The sequence shown here is derived from an EMBL/GenBank/DDBJ whole genome shotgun (WGS) entry which is preliminary data.</text>
</comment>
<feature type="region of interest" description="Disordered" evidence="1">
    <location>
        <begin position="478"/>
        <end position="519"/>
    </location>
</feature>
<sequence length="624" mass="69279">MDFSTNSRSPNSWSPKPFPCDFQRRSSGKGMKAAGEIDENSRPFFVGKEAKNLMTTAMSSAAKRKILSEMNNRATLPESCGDARLGAQMGSDLYSRFCLCGDRDEACSSPSNPVSYDPLTNYTRPRPQFLRYNQHRRRQILMRIVGEKREEDYGSGGDSSLSSDPEKLDAEDLLPAPSKSLQECEKKEVSDVEDIITGEEEEEEMNQRPGWSKLAWKMVLIGILLFSSYYVSSVSSDSEQGDFSECFARDSDGEGNHRACDQTTFSGNKMVTLMGLSKVCLDVPHRELTCGNEDNDSNLSDSDGLIMRYPQESKSLHGIEVATRKDGGSMVENGIGTEDDFVGEAMTDEAADSQFAGQHKCSLSLPAEWNEEILGDTHRVPADSSQVSETQFVDTTSSDDEDEVVDLRGAELNESLWLPHSQIFSSLASDDRKMDESEVQCKWDHNFVFASKNVLKILVSISLLSTILYKTFLKHQKTSAPASTPTSSPIRGKEDKKVSDSNVCHEPLSHTSNEGMELTGTRPPVVELLGEFTIVGRTAHTTGSTQSFRVRGADPVEESQLLSQYLRELTRMNTSSTNFSINQSETSPIMNTSPIVQRPTTIREEESSLRRSARLRNRVTAPKR</sequence>
<evidence type="ECO:0000313" key="2">
    <source>
        <dbReference type="EMBL" id="KAJ8460782.1"/>
    </source>
</evidence>
<feature type="compositionally biased region" description="Basic residues" evidence="1">
    <location>
        <begin position="611"/>
        <end position="624"/>
    </location>
</feature>
<feature type="region of interest" description="Disordered" evidence="1">
    <location>
        <begin position="579"/>
        <end position="624"/>
    </location>
</feature>
<dbReference type="PANTHER" id="PTHR34775:SF6">
    <property type="entry name" value="TRANSMEMBRANE PROTEIN"/>
    <property type="match status" value="1"/>
</dbReference>
<gene>
    <name evidence="2" type="ORF">OPV22_033708</name>
</gene>
<feature type="region of interest" description="Disordered" evidence="1">
    <location>
        <begin position="1"/>
        <end position="34"/>
    </location>
</feature>
<reference evidence="2 3" key="1">
    <citation type="submission" date="2022-12" db="EMBL/GenBank/DDBJ databases">
        <title>Chromosome-scale assembly of the Ensete ventricosum genome.</title>
        <authorList>
            <person name="Dussert Y."/>
            <person name="Stocks J."/>
            <person name="Wendawek A."/>
            <person name="Woldeyes F."/>
            <person name="Nichols R.A."/>
            <person name="Borrell J.S."/>
        </authorList>
    </citation>
    <scope>NUCLEOTIDE SEQUENCE [LARGE SCALE GENOMIC DNA]</scope>
    <source>
        <strain evidence="3">cv. Maze</strain>
        <tissue evidence="2">Seeds</tissue>
    </source>
</reference>
<name>A0AAV8Q090_ENSVE</name>
<organism evidence="2 3">
    <name type="scientific">Ensete ventricosum</name>
    <name type="common">Abyssinian banana</name>
    <name type="synonym">Musa ensete</name>
    <dbReference type="NCBI Taxonomy" id="4639"/>
    <lineage>
        <taxon>Eukaryota</taxon>
        <taxon>Viridiplantae</taxon>
        <taxon>Streptophyta</taxon>
        <taxon>Embryophyta</taxon>
        <taxon>Tracheophyta</taxon>
        <taxon>Spermatophyta</taxon>
        <taxon>Magnoliopsida</taxon>
        <taxon>Liliopsida</taxon>
        <taxon>Zingiberales</taxon>
        <taxon>Musaceae</taxon>
        <taxon>Ensete</taxon>
    </lineage>
</organism>
<feature type="region of interest" description="Disordered" evidence="1">
    <location>
        <begin position="148"/>
        <end position="182"/>
    </location>
</feature>
<feature type="compositionally biased region" description="Low complexity" evidence="1">
    <location>
        <begin position="478"/>
        <end position="489"/>
    </location>
</feature>
<dbReference type="PANTHER" id="PTHR34775">
    <property type="entry name" value="TRANSMEMBRANE PROTEIN"/>
    <property type="match status" value="1"/>
</dbReference>
<dbReference type="EMBL" id="JAQQAF010000009">
    <property type="protein sequence ID" value="KAJ8460782.1"/>
    <property type="molecule type" value="Genomic_DNA"/>
</dbReference>
<accession>A0AAV8Q090</accession>
<evidence type="ECO:0000256" key="1">
    <source>
        <dbReference type="SAM" id="MobiDB-lite"/>
    </source>
</evidence>
<dbReference type="AlphaFoldDB" id="A0AAV8Q090"/>
<feature type="compositionally biased region" description="Polar residues" evidence="1">
    <location>
        <begin position="579"/>
        <end position="600"/>
    </location>
</feature>
<dbReference type="Proteomes" id="UP001222027">
    <property type="component" value="Unassembled WGS sequence"/>
</dbReference>
<keyword evidence="3" id="KW-1185">Reference proteome</keyword>
<feature type="compositionally biased region" description="Polar residues" evidence="1">
    <location>
        <begin position="1"/>
        <end position="14"/>
    </location>
</feature>
<protein>
    <submittedName>
        <fullName evidence="2">Uncharacterized protein</fullName>
    </submittedName>
</protein>